<evidence type="ECO:0000313" key="1">
    <source>
        <dbReference type="EMBL" id="QOQ87579.1"/>
    </source>
</evidence>
<evidence type="ECO:0000313" key="2">
    <source>
        <dbReference type="Proteomes" id="UP000594749"/>
    </source>
</evidence>
<name>A0A7M1LG55_9BACT</name>
<dbReference type="Proteomes" id="UP000594749">
    <property type="component" value="Chromosome"/>
</dbReference>
<proteinExistence type="predicted"/>
<dbReference type="AlphaFoldDB" id="A0A7M1LG55"/>
<organism evidence="1 2">
    <name type="scientific">Campylobacter corcagiensis</name>
    <dbReference type="NCBI Taxonomy" id="1448857"/>
    <lineage>
        <taxon>Bacteria</taxon>
        <taxon>Pseudomonadati</taxon>
        <taxon>Campylobacterota</taxon>
        <taxon>Epsilonproteobacteria</taxon>
        <taxon>Campylobacterales</taxon>
        <taxon>Campylobacteraceae</taxon>
        <taxon>Campylobacter</taxon>
    </lineage>
</organism>
<sequence>MKEVIYKSGSVRKPLLIDTDNLSVLLNAMDGYTTKVRKINSFAIVYTNRTNGEVRYIIDLRNI</sequence>
<dbReference type="RefSeq" id="WP_025803146.1">
    <property type="nucleotide sequence ID" value="NZ_CP053842.1"/>
</dbReference>
<protein>
    <submittedName>
        <fullName evidence="1">Uncharacterized protein</fullName>
    </submittedName>
</protein>
<gene>
    <name evidence="1" type="ORF">IMC76_01855</name>
</gene>
<accession>A0A7M1LG55</accession>
<dbReference type="EMBL" id="CP063078">
    <property type="protein sequence ID" value="QOQ87579.1"/>
    <property type="molecule type" value="Genomic_DNA"/>
</dbReference>
<keyword evidence="2" id="KW-1185">Reference proteome</keyword>
<reference evidence="1 2" key="1">
    <citation type="submission" date="2020-10" db="EMBL/GenBank/DDBJ databases">
        <title>Campylobacter and Helicobacter PacBio genomes.</title>
        <authorList>
            <person name="Lane C."/>
        </authorList>
    </citation>
    <scope>NUCLEOTIDE SEQUENCE [LARGE SCALE GENOMIC DNA]</scope>
    <source>
        <strain evidence="1 2">2016D-0077</strain>
    </source>
</reference>